<evidence type="ECO:0000313" key="1">
    <source>
        <dbReference type="EMBL" id="QJB04119.1"/>
    </source>
</evidence>
<proteinExistence type="predicted"/>
<gene>
    <name evidence="1" type="ORF">MM171B00466_0023</name>
</gene>
<reference evidence="1" key="1">
    <citation type="submission" date="2020-03" db="EMBL/GenBank/DDBJ databases">
        <title>The deep terrestrial virosphere.</title>
        <authorList>
            <person name="Holmfeldt K."/>
            <person name="Nilsson E."/>
            <person name="Simone D."/>
            <person name="Lopez-Fernandez M."/>
            <person name="Wu X."/>
            <person name="de Brujin I."/>
            <person name="Lundin D."/>
            <person name="Andersson A."/>
            <person name="Bertilsson S."/>
            <person name="Dopson M."/>
        </authorList>
    </citation>
    <scope>NUCLEOTIDE SEQUENCE</scope>
    <source>
        <strain evidence="1">MM171B00466</strain>
    </source>
</reference>
<protein>
    <submittedName>
        <fullName evidence="1">Uncharacterized protein</fullName>
    </submittedName>
</protein>
<dbReference type="EMBL" id="MT143872">
    <property type="protein sequence ID" value="QJB04119.1"/>
    <property type="molecule type" value="Genomic_DNA"/>
</dbReference>
<sequence>MVNCPYLIYEASHCAACTGWFCVVFGRKKKLTDISMCKVNAEWLDCTRYTTKIGTAKEPEPEEEVVELPPTEEVTTVIGADMETIKVVFEPTPTVKLTGIGVLSPPGTSRKTVKRPAAPTPPRDDCPYLGPVPVGAAGCSGFWCYAINVPLRSYRICRSPPSWHECRRFFKAARQGVKTVAGS</sequence>
<organism evidence="1">
    <name type="scientific">viral metagenome</name>
    <dbReference type="NCBI Taxonomy" id="1070528"/>
    <lineage>
        <taxon>unclassified sequences</taxon>
        <taxon>metagenomes</taxon>
        <taxon>organismal metagenomes</taxon>
    </lineage>
</organism>
<dbReference type="AlphaFoldDB" id="A0A6M3MFL4"/>
<accession>A0A6M3MFL4</accession>
<name>A0A6M3MFL4_9ZZZZ</name>